<dbReference type="Proteomes" id="UP000027866">
    <property type="component" value="Unassembled WGS sequence"/>
</dbReference>
<dbReference type="EMBL" id="JMIX01000005">
    <property type="protein sequence ID" value="KEO96591.1"/>
    <property type="molecule type" value="Genomic_DNA"/>
</dbReference>
<accession>A0A074MNP5</accession>
<protein>
    <recommendedName>
        <fullName evidence="1">BLUF domain-containing protein</fullName>
    </recommendedName>
</protein>
<proteinExistence type="predicted"/>
<sequence>MTGFLIFSSGRFLQLLEGDEIALDRTLSKIRTDGRHRDMEVLCDQPIAAQWTMRRIGASDSSAARDFLAAALNGPPAVSIETALDRFFAGAGGASRKGSAGALSRAVNW</sequence>
<keyword evidence="3" id="KW-1185">Reference proteome</keyword>
<dbReference type="Pfam" id="PF04940">
    <property type="entry name" value="BLUF"/>
    <property type="match status" value="1"/>
</dbReference>
<evidence type="ECO:0000259" key="1">
    <source>
        <dbReference type="PROSITE" id="PS50925"/>
    </source>
</evidence>
<reference evidence="2 3" key="1">
    <citation type="submission" date="2014-04" db="EMBL/GenBank/DDBJ databases">
        <title>A comprehensive comparison of genomes of Erythrobacter spp. Strains.</title>
        <authorList>
            <person name="Zheng Q."/>
        </authorList>
    </citation>
    <scope>NUCLEOTIDE SEQUENCE [LARGE SCALE GENOMIC DNA]</scope>
    <source>
        <strain evidence="2 3">DSM 8509</strain>
    </source>
</reference>
<dbReference type="AlphaFoldDB" id="A0A074MNP5"/>
<dbReference type="InterPro" id="IPR036046">
    <property type="entry name" value="Acylphosphatase-like_dom_sf"/>
</dbReference>
<dbReference type="InterPro" id="IPR007024">
    <property type="entry name" value="BLUF_domain"/>
</dbReference>
<dbReference type="PROSITE" id="PS50925">
    <property type="entry name" value="BLUF"/>
    <property type="match status" value="1"/>
</dbReference>
<evidence type="ECO:0000313" key="2">
    <source>
        <dbReference type="EMBL" id="KEO96591.1"/>
    </source>
</evidence>
<dbReference type="SMART" id="SM01034">
    <property type="entry name" value="BLUF"/>
    <property type="match status" value="1"/>
</dbReference>
<dbReference type="GO" id="GO:0071949">
    <property type="term" value="F:FAD binding"/>
    <property type="evidence" value="ECO:0007669"/>
    <property type="project" value="InterPro"/>
</dbReference>
<dbReference type="PATRIC" id="fig|39960.10.peg.5"/>
<dbReference type="KEGG" id="elq:Ga0102493_11942"/>
<gene>
    <name evidence="2" type="ORF">EH32_10205</name>
</gene>
<feature type="domain" description="BLUF" evidence="1">
    <location>
        <begin position="1"/>
        <end position="59"/>
    </location>
</feature>
<dbReference type="GO" id="GO:0009882">
    <property type="term" value="F:blue light photoreceptor activity"/>
    <property type="evidence" value="ECO:0007669"/>
    <property type="project" value="InterPro"/>
</dbReference>
<dbReference type="SUPFAM" id="SSF54975">
    <property type="entry name" value="Acylphosphatase/BLUF domain-like"/>
    <property type="match status" value="1"/>
</dbReference>
<dbReference type="Gene3D" id="3.30.70.100">
    <property type="match status" value="1"/>
</dbReference>
<comment type="caution">
    <text evidence="2">The sequence shown here is derived from an EMBL/GenBank/DDBJ whole genome shotgun (WGS) entry which is preliminary data.</text>
</comment>
<organism evidence="2 3">
    <name type="scientific">Erythrobacter litoralis</name>
    <dbReference type="NCBI Taxonomy" id="39960"/>
    <lineage>
        <taxon>Bacteria</taxon>
        <taxon>Pseudomonadati</taxon>
        <taxon>Pseudomonadota</taxon>
        <taxon>Alphaproteobacteria</taxon>
        <taxon>Sphingomonadales</taxon>
        <taxon>Erythrobacteraceae</taxon>
        <taxon>Erythrobacter/Porphyrobacter group</taxon>
        <taxon>Erythrobacter</taxon>
    </lineage>
</organism>
<dbReference type="RefSeq" id="WP_051697823.1">
    <property type="nucleotide sequence ID" value="NZ_CP017057.1"/>
</dbReference>
<name>A0A074MNP5_9SPHN</name>
<evidence type="ECO:0000313" key="3">
    <source>
        <dbReference type="Proteomes" id="UP000027866"/>
    </source>
</evidence>